<gene>
    <name evidence="1" type="ORF">T11_17790</name>
</gene>
<organism evidence="1 2">
    <name type="scientific">Trichinella zimbabwensis</name>
    <dbReference type="NCBI Taxonomy" id="268475"/>
    <lineage>
        <taxon>Eukaryota</taxon>
        <taxon>Metazoa</taxon>
        <taxon>Ecdysozoa</taxon>
        <taxon>Nematoda</taxon>
        <taxon>Enoplea</taxon>
        <taxon>Dorylaimia</taxon>
        <taxon>Trichinellida</taxon>
        <taxon>Trichinellidae</taxon>
        <taxon>Trichinella</taxon>
    </lineage>
</organism>
<keyword evidence="2" id="KW-1185">Reference proteome</keyword>
<accession>A0A0V1HZ19</accession>
<feature type="non-terminal residue" evidence="1">
    <location>
        <position position="68"/>
    </location>
</feature>
<dbReference type="Proteomes" id="UP000055024">
    <property type="component" value="Unassembled WGS sequence"/>
</dbReference>
<dbReference type="EMBL" id="JYDP01000021">
    <property type="protein sequence ID" value="KRZ14885.1"/>
    <property type="molecule type" value="Genomic_DNA"/>
</dbReference>
<name>A0A0V1HZ19_9BILA</name>
<sequence>MLCHETCFSMLSLMQQTIFSVLSSTAQQSGAEEACWAHNPEVRGSKPRSAISLLCIFTFCEINADDFV</sequence>
<evidence type="ECO:0000313" key="2">
    <source>
        <dbReference type="Proteomes" id="UP000055024"/>
    </source>
</evidence>
<dbReference type="OrthoDB" id="5985481at2759"/>
<proteinExistence type="predicted"/>
<evidence type="ECO:0000313" key="1">
    <source>
        <dbReference type="EMBL" id="KRZ14885.1"/>
    </source>
</evidence>
<dbReference type="AlphaFoldDB" id="A0A0V1HZ19"/>
<protein>
    <submittedName>
        <fullName evidence="1">Uncharacterized protein</fullName>
    </submittedName>
</protein>
<comment type="caution">
    <text evidence="1">The sequence shown here is derived from an EMBL/GenBank/DDBJ whole genome shotgun (WGS) entry which is preliminary data.</text>
</comment>
<reference evidence="1 2" key="1">
    <citation type="submission" date="2015-01" db="EMBL/GenBank/DDBJ databases">
        <title>Evolution of Trichinella species and genotypes.</title>
        <authorList>
            <person name="Korhonen P.K."/>
            <person name="Edoardo P."/>
            <person name="Giuseppe L.R."/>
            <person name="Gasser R.B."/>
        </authorList>
    </citation>
    <scope>NUCLEOTIDE SEQUENCE [LARGE SCALE GENOMIC DNA]</scope>
    <source>
        <strain evidence="1">ISS1029</strain>
    </source>
</reference>